<evidence type="ECO:0000313" key="8">
    <source>
        <dbReference type="EMBL" id="KAA0172912.1"/>
    </source>
</evidence>
<dbReference type="GO" id="GO:0008234">
    <property type="term" value="F:cysteine-type peptidase activity"/>
    <property type="evidence" value="ECO:0007669"/>
    <property type="project" value="UniProtKB-KW"/>
</dbReference>
<evidence type="ECO:0000313" key="9">
    <source>
        <dbReference type="Proteomes" id="UP000322899"/>
    </source>
</evidence>
<dbReference type="PROSITE" id="PS50600">
    <property type="entry name" value="ULP_PROTEASE"/>
    <property type="match status" value="1"/>
</dbReference>
<evidence type="ECO:0000256" key="4">
    <source>
        <dbReference type="ARBA" id="ARBA00022807"/>
    </source>
</evidence>
<dbReference type="GO" id="GO:0006508">
    <property type="term" value="P:proteolysis"/>
    <property type="evidence" value="ECO:0007669"/>
    <property type="project" value="UniProtKB-KW"/>
</dbReference>
<dbReference type="GO" id="GO:0019784">
    <property type="term" value="F:deNEDDylase activity"/>
    <property type="evidence" value="ECO:0007669"/>
    <property type="project" value="InterPro"/>
</dbReference>
<keyword evidence="4" id="KW-0788">Thiol protease</keyword>
<dbReference type="EMBL" id="VLTL01000008">
    <property type="protein sequence ID" value="KAA0171134.1"/>
    <property type="molecule type" value="Genomic_DNA"/>
</dbReference>
<proteinExistence type="inferred from homology"/>
<gene>
    <name evidence="8" type="ORF">FNF27_05549</name>
    <name evidence="7" type="ORF">FNF28_00901</name>
    <name evidence="6" type="ORF">FNF31_00466</name>
</gene>
<dbReference type="Gene3D" id="3.40.395.10">
    <property type="entry name" value="Adenoviral Proteinase, Chain A"/>
    <property type="match status" value="1"/>
</dbReference>
<name>A0A5A8DT21_CAFRO</name>
<dbReference type="Proteomes" id="UP000322899">
    <property type="component" value="Unassembled WGS sequence"/>
</dbReference>
<evidence type="ECO:0000313" key="6">
    <source>
        <dbReference type="EMBL" id="KAA0168586.1"/>
    </source>
</evidence>
<dbReference type="PANTHER" id="PTHR46468:SF1">
    <property type="entry name" value="SENTRIN-SPECIFIC PROTEASE 8"/>
    <property type="match status" value="1"/>
</dbReference>
<keyword evidence="3" id="KW-0378">Hydrolase</keyword>
<evidence type="ECO:0000256" key="2">
    <source>
        <dbReference type="ARBA" id="ARBA00022670"/>
    </source>
</evidence>
<sequence length="229" mass="24874">MAAASAASFPGATEHWFDYCGASVYQADVDLLRPGQWLNDIVITFAVDYVSHELAPDRTSWRFCHPPVSAIARFEDDPEDLRHSLFSLRLESRDVALFPVNDNPFGHVAGGTHWSLLVFRRRDPEGPRFLHFDSRAGSNAAVAKDLAGRLAKIVCPDRFSPVPVVEAACPQQNNSSDCGVFTVLVAEALGTGATDEAIAAIPGTAGAAHRRTLLARCEEMRRKTAAAKD</sequence>
<keyword evidence="2" id="KW-0645">Protease</keyword>
<evidence type="ECO:0000313" key="7">
    <source>
        <dbReference type="EMBL" id="KAA0171134.1"/>
    </source>
</evidence>
<accession>A0A5A8DT21</accession>
<dbReference type="GO" id="GO:0000338">
    <property type="term" value="P:protein deneddylation"/>
    <property type="evidence" value="ECO:0007669"/>
    <property type="project" value="TreeGrafter"/>
</dbReference>
<feature type="domain" description="Ubiquitin-like protease family profile" evidence="5">
    <location>
        <begin position="22"/>
        <end position="189"/>
    </location>
</feature>
<comment type="caution">
    <text evidence="6">The sequence shown here is derived from an EMBL/GenBank/DDBJ whole genome shotgun (WGS) entry which is preliminary data.</text>
</comment>
<evidence type="ECO:0000313" key="11">
    <source>
        <dbReference type="Proteomes" id="UP000325113"/>
    </source>
</evidence>
<dbReference type="EMBL" id="VLTM01000002">
    <property type="protein sequence ID" value="KAA0168586.1"/>
    <property type="molecule type" value="Genomic_DNA"/>
</dbReference>
<evidence type="ECO:0000256" key="1">
    <source>
        <dbReference type="ARBA" id="ARBA00005234"/>
    </source>
</evidence>
<protein>
    <recommendedName>
        <fullName evidence="5">Ubiquitin-like protease family profile domain-containing protein</fullName>
    </recommendedName>
</protein>
<dbReference type="SUPFAM" id="SSF54001">
    <property type="entry name" value="Cysteine proteinases"/>
    <property type="match status" value="1"/>
</dbReference>
<dbReference type="AlphaFoldDB" id="A0A5A8DT21"/>
<dbReference type="InterPro" id="IPR038765">
    <property type="entry name" value="Papain-like_cys_pep_sf"/>
</dbReference>
<evidence type="ECO:0000256" key="3">
    <source>
        <dbReference type="ARBA" id="ARBA00022801"/>
    </source>
</evidence>
<reference evidence="9 10" key="1">
    <citation type="submission" date="2019-07" db="EMBL/GenBank/DDBJ databases">
        <title>Genomes of Cafeteria roenbergensis.</title>
        <authorList>
            <person name="Fischer M.G."/>
            <person name="Hackl T."/>
            <person name="Roman M."/>
        </authorList>
    </citation>
    <scope>NUCLEOTIDE SEQUENCE [LARGE SCALE GENOMIC DNA]</scope>
    <source>
        <strain evidence="6 11">Cflag</strain>
        <strain evidence="8 9">E4-10P</strain>
        <strain evidence="7 10">RCC970-E3</strain>
    </source>
</reference>
<dbReference type="OrthoDB" id="5065855at2759"/>
<dbReference type="Pfam" id="PF02902">
    <property type="entry name" value="Peptidase_C48"/>
    <property type="match status" value="1"/>
</dbReference>
<dbReference type="InterPro" id="IPR003653">
    <property type="entry name" value="Peptidase_C48_C"/>
</dbReference>
<dbReference type="Proteomes" id="UP000325113">
    <property type="component" value="Unassembled WGS sequence"/>
</dbReference>
<evidence type="ECO:0000259" key="5">
    <source>
        <dbReference type="PROSITE" id="PS50600"/>
    </source>
</evidence>
<dbReference type="PANTHER" id="PTHR46468">
    <property type="entry name" value="SENTRIN-SPECIFIC PROTEASE 8"/>
    <property type="match status" value="1"/>
</dbReference>
<dbReference type="InterPro" id="IPR044613">
    <property type="entry name" value="Nep1/2-like"/>
</dbReference>
<comment type="similarity">
    <text evidence="1">Belongs to the peptidase C48 family.</text>
</comment>
<organism evidence="6 11">
    <name type="scientific">Cafeteria roenbergensis</name>
    <name type="common">Marine flagellate</name>
    <dbReference type="NCBI Taxonomy" id="33653"/>
    <lineage>
        <taxon>Eukaryota</taxon>
        <taxon>Sar</taxon>
        <taxon>Stramenopiles</taxon>
        <taxon>Bigyra</taxon>
        <taxon>Opalozoa</taxon>
        <taxon>Bicosoecida</taxon>
        <taxon>Cafeteriaceae</taxon>
        <taxon>Cafeteria</taxon>
    </lineage>
</organism>
<dbReference type="Proteomes" id="UP000324907">
    <property type="component" value="Unassembled WGS sequence"/>
</dbReference>
<dbReference type="EMBL" id="VLTO01000040">
    <property type="protein sequence ID" value="KAA0172912.1"/>
    <property type="molecule type" value="Genomic_DNA"/>
</dbReference>
<evidence type="ECO:0000313" key="10">
    <source>
        <dbReference type="Proteomes" id="UP000324907"/>
    </source>
</evidence>